<feature type="region of interest" description="Disordered" evidence="1">
    <location>
        <begin position="1"/>
        <end position="968"/>
    </location>
</feature>
<feature type="compositionally biased region" description="Polar residues" evidence="1">
    <location>
        <begin position="495"/>
        <end position="510"/>
    </location>
</feature>
<evidence type="ECO:0000313" key="3">
    <source>
        <dbReference type="Proteomes" id="UP001329825"/>
    </source>
</evidence>
<feature type="compositionally biased region" description="Low complexity" evidence="1">
    <location>
        <begin position="708"/>
        <end position="724"/>
    </location>
</feature>
<feature type="compositionally biased region" description="Polar residues" evidence="1">
    <location>
        <begin position="59"/>
        <end position="78"/>
    </location>
</feature>
<reference evidence="2 3" key="1">
    <citation type="submission" date="2024-01" db="EMBL/GenBank/DDBJ databases">
        <title>Comparative genomics of Cryptococcus and Kwoniella reveals pathogenesis evolution and contrasting modes of karyotype evolution via chromosome fusion or intercentromeric recombination.</title>
        <authorList>
            <person name="Coelho M.A."/>
            <person name="David-Palma M."/>
            <person name="Shea T."/>
            <person name="Bowers K."/>
            <person name="McGinley-Smith S."/>
            <person name="Mohammad A.W."/>
            <person name="Gnirke A."/>
            <person name="Yurkov A.M."/>
            <person name="Nowrousian M."/>
            <person name="Sun S."/>
            <person name="Cuomo C.A."/>
            <person name="Heitman J."/>
        </authorList>
    </citation>
    <scope>NUCLEOTIDE SEQUENCE [LARGE SCALE GENOMIC DNA]</scope>
    <source>
        <strain evidence="2">CBS 11374</strain>
    </source>
</reference>
<feature type="compositionally biased region" description="Polar residues" evidence="1">
    <location>
        <begin position="882"/>
        <end position="893"/>
    </location>
</feature>
<sequence>MSRPNPTNPNPNPNPTPISSYLPDPNGWIDTAPKSRKSSQHLQQPQQRPLISFNHGIATPQSSTSAYRRPRPNSTLNPTRGAGPSSSTSTSTIRKRLHDVTPTTKNVHVQGQGQGTLKNYFNTPITESKTGSNSSSYKGKGKATNIADRTPLSEKGSPIPQTTSGLIFGKKKSHGISKGSKLKIHRDDFWGSGSEPEVEAEAGELKGDPHEKDEDEIRPVTIPHLKSGEKKIHRSQGGITREKTGISYPQEMDELPPPAQSTRSKIKSPSPLKIIRQTKSPSLPPLTSSLSPEIETEPTEPREPSYSPPNSDRSQERTPSPIKVTHPLSTPYVMPPDPPSSVLRKHLRFCGQAKDQLAAPSPWRKRPPLTPARAPPALHPIPDGTQPNQGVNERQDIGKKRKRESVTKKDEIDLRVLTSVQERRHKTSSPHGKSQEKKLVDLSSSDPPPEGIKLKELVELSSSDPPEITDTPIKPTHFHKDQKRKGLTPVKLNALRNTFSSTNIGKTSPGKSPITPKRKLKKGIPISPLPRTSVIERPRSISPSPIKSALSLNRQQQHTPKKASTQKHYQITPPKSCRPKMSERQETLFILPDPPRQPHFPSEEKSTGVREWKVAEMEPETLLDWGLDSDESEREGDPGVECDKIADQEGEAELQWTKMRSPSSEPPLFSPSGSPIRSPGRRPSLGERWSSKSIEPTILSQNFPQLIPSSPVERGSSSSAPPSSQRDGEGDRDNQARSGNRGHLRTGEKEKGESKWDHLQRGILASTPTSHSPSPSTSSQNANKRKSKSRLTNEKEQSKLASFGFFGDRPKKKLKRDFDKRWDDEEDFDFPEDKHPSSEQDKAQEGISNKGILMSKVPEAPHHPSLRPAGIQELEKRARASGSHSEGKPTSSLTKKRRGTSSSPEIEPPLFERTDSVTLVFSPGADSNDIGQSTTSSSQSDEMKTPGSTRDWFDKLGNRRGSEFGTMD</sequence>
<feature type="compositionally biased region" description="Polar residues" evidence="1">
    <location>
        <begin position="929"/>
        <end position="940"/>
    </location>
</feature>
<proteinExistence type="predicted"/>
<gene>
    <name evidence="2" type="ORF">IL334_003514</name>
</gene>
<evidence type="ECO:0000256" key="1">
    <source>
        <dbReference type="SAM" id="MobiDB-lite"/>
    </source>
</evidence>
<feature type="compositionally biased region" description="Basic and acidic residues" evidence="1">
    <location>
        <begin position="203"/>
        <end position="218"/>
    </location>
</feature>
<dbReference type="EMBL" id="CP141884">
    <property type="protein sequence ID" value="WRT66555.1"/>
    <property type="molecule type" value="Genomic_DNA"/>
</dbReference>
<dbReference type="GeneID" id="87955645"/>
<feature type="compositionally biased region" description="Low complexity" evidence="1">
    <location>
        <begin position="670"/>
        <end position="683"/>
    </location>
</feature>
<evidence type="ECO:0008006" key="4">
    <source>
        <dbReference type="Google" id="ProtNLM"/>
    </source>
</evidence>
<feature type="compositionally biased region" description="Low complexity" evidence="1">
    <location>
        <begin position="128"/>
        <end position="138"/>
    </location>
</feature>
<feature type="compositionally biased region" description="Basic and acidic residues" evidence="1">
    <location>
        <begin position="601"/>
        <end position="616"/>
    </location>
</feature>
<feature type="compositionally biased region" description="Acidic residues" evidence="1">
    <location>
        <begin position="617"/>
        <end position="634"/>
    </location>
</feature>
<feature type="compositionally biased region" description="Basic and acidic residues" evidence="1">
    <location>
        <begin position="393"/>
        <end position="414"/>
    </location>
</feature>
<evidence type="ECO:0000313" key="2">
    <source>
        <dbReference type="EMBL" id="WRT66555.1"/>
    </source>
</evidence>
<feature type="compositionally biased region" description="Polar residues" evidence="1">
    <location>
        <begin position="40"/>
        <end position="49"/>
    </location>
</feature>
<feature type="compositionally biased region" description="Pro residues" evidence="1">
    <location>
        <begin position="1"/>
        <end position="16"/>
    </location>
</feature>
<feature type="compositionally biased region" description="Polar residues" evidence="1">
    <location>
        <begin position="101"/>
        <end position="127"/>
    </location>
</feature>
<feature type="compositionally biased region" description="Basic and acidic residues" evidence="1">
    <location>
        <begin position="635"/>
        <end position="647"/>
    </location>
</feature>
<feature type="compositionally biased region" description="Basic residues" evidence="1">
    <location>
        <begin position="169"/>
        <end position="184"/>
    </location>
</feature>
<protein>
    <recommendedName>
        <fullName evidence="4">DUF4045 domain-containing protein</fullName>
    </recommendedName>
</protein>
<dbReference type="Proteomes" id="UP001329825">
    <property type="component" value="Chromosome 4"/>
</dbReference>
<feature type="compositionally biased region" description="Basic and acidic residues" evidence="1">
    <location>
        <begin position="745"/>
        <end position="760"/>
    </location>
</feature>
<feature type="compositionally biased region" description="Basic residues" evidence="1">
    <location>
        <begin position="476"/>
        <end position="486"/>
    </location>
</feature>
<dbReference type="RefSeq" id="XP_062791295.1">
    <property type="nucleotide sequence ID" value="XM_062935244.1"/>
</dbReference>
<feature type="compositionally biased region" description="Basic and acidic residues" evidence="1">
    <location>
        <begin position="831"/>
        <end position="844"/>
    </location>
</feature>
<feature type="compositionally biased region" description="Polar residues" evidence="1">
    <location>
        <begin position="691"/>
        <end position="704"/>
    </location>
</feature>
<keyword evidence="3" id="KW-1185">Reference proteome</keyword>
<feature type="compositionally biased region" description="Pro residues" evidence="1">
    <location>
        <begin position="368"/>
        <end position="379"/>
    </location>
</feature>
<feature type="compositionally biased region" description="Low complexity" evidence="1">
    <location>
        <begin position="766"/>
        <end position="779"/>
    </location>
</feature>
<organism evidence="2 3">
    <name type="scientific">Kwoniella shivajii</name>
    <dbReference type="NCBI Taxonomy" id="564305"/>
    <lineage>
        <taxon>Eukaryota</taxon>
        <taxon>Fungi</taxon>
        <taxon>Dikarya</taxon>
        <taxon>Basidiomycota</taxon>
        <taxon>Agaricomycotina</taxon>
        <taxon>Tremellomycetes</taxon>
        <taxon>Tremellales</taxon>
        <taxon>Cryptococcaceae</taxon>
        <taxon>Kwoniella</taxon>
    </lineage>
</organism>
<feature type="compositionally biased region" description="Basic and acidic residues" evidence="1">
    <location>
        <begin position="726"/>
        <end position="735"/>
    </location>
</feature>
<feature type="compositionally biased region" description="Basic and acidic residues" evidence="1">
    <location>
        <begin position="951"/>
        <end position="962"/>
    </location>
</feature>
<name>A0ABZ1CY23_9TREE</name>
<accession>A0ABZ1CY23</accession>